<feature type="compositionally biased region" description="Low complexity" evidence="1">
    <location>
        <begin position="15"/>
        <end position="30"/>
    </location>
</feature>
<dbReference type="RefSeq" id="XP_042922036.1">
    <property type="nucleotide sequence ID" value="XM_043065035.1"/>
</dbReference>
<sequence length="286" mass="29149">MAGAAEAWPFVAQRSSSATASSTSKSPGSAGHERRAPYLGGPDGAGTGDGAEPPTSTAAAAASVGVGVGGGGPPPVVARLRFCKDAAVAAAAAAASPPAPPSARTAAAARRTAFVAAVTAAAGAHAFYDITLDLGSEIPDRQVAALLVEQEMEGRRHGYLSLLYGFKWQGRVYKRDGEEVSPLDLVFSGWSHALPRADALELVVAVLPPALCPCLANRHLRALQHSPADGRAASWRRRWRRRRGGGWAGGMRGDLAAAALAMARKAAAAKAAAAAAEAAKRDAEAY</sequence>
<feature type="region of interest" description="Disordered" evidence="1">
    <location>
        <begin position="1"/>
        <end position="58"/>
    </location>
</feature>
<reference evidence="2 3" key="1">
    <citation type="journal article" date="2007" name="Science">
        <title>The Chlamydomonas genome reveals the evolution of key animal and plant functions.</title>
        <authorList>
            <person name="Merchant S.S."/>
            <person name="Prochnik S.E."/>
            <person name="Vallon O."/>
            <person name="Harris E.H."/>
            <person name="Karpowicz S.J."/>
            <person name="Witman G.B."/>
            <person name="Terry A."/>
            <person name="Salamov A."/>
            <person name="Fritz-Laylin L.K."/>
            <person name="Marechal-Drouard L."/>
            <person name="Marshall W.F."/>
            <person name="Qu L.H."/>
            <person name="Nelson D.R."/>
            <person name="Sanderfoot A.A."/>
            <person name="Spalding M.H."/>
            <person name="Kapitonov V.V."/>
            <person name="Ren Q."/>
            <person name="Ferris P."/>
            <person name="Lindquist E."/>
            <person name="Shapiro H."/>
            <person name="Lucas S.M."/>
            <person name="Grimwood J."/>
            <person name="Schmutz J."/>
            <person name="Cardol P."/>
            <person name="Cerutti H."/>
            <person name="Chanfreau G."/>
            <person name="Chen C.L."/>
            <person name="Cognat V."/>
            <person name="Croft M.T."/>
            <person name="Dent R."/>
            <person name="Dutcher S."/>
            <person name="Fernandez E."/>
            <person name="Fukuzawa H."/>
            <person name="Gonzalez-Ballester D."/>
            <person name="Gonzalez-Halphen D."/>
            <person name="Hallmann A."/>
            <person name="Hanikenne M."/>
            <person name="Hippler M."/>
            <person name="Inwood W."/>
            <person name="Jabbari K."/>
            <person name="Kalanon M."/>
            <person name="Kuras R."/>
            <person name="Lefebvre P.A."/>
            <person name="Lemaire S.D."/>
            <person name="Lobanov A.V."/>
            <person name="Lohr M."/>
            <person name="Manuell A."/>
            <person name="Meier I."/>
            <person name="Mets L."/>
            <person name="Mittag M."/>
            <person name="Mittelmeier T."/>
            <person name="Moroney J.V."/>
            <person name="Moseley J."/>
            <person name="Napoli C."/>
            <person name="Nedelcu A.M."/>
            <person name="Niyogi K."/>
            <person name="Novoselov S.V."/>
            <person name="Paulsen I.T."/>
            <person name="Pazour G."/>
            <person name="Purton S."/>
            <person name="Ral J.P."/>
            <person name="Riano-Pachon D.M."/>
            <person name="Riekhof W."/>
            <person name="Rymarquis L."/>
            <person name="Schroda M."/>
            <person name="Stern D."/>
            <person name="Umen J."/>
            <person name="Willows R."/>
            <person name="Wilson N."/>
            <person name="Zimmer S.L."/>
            <person name="Allmer J."/>
            <person name="Balk J."/>
            <person name="Bisova K."/>
            <person name="Chen C.J."/>
            <person name="Elias M."/>
            <person name="Gendler K."/>
            <person name="Hauser C."/>
            <person name="Lamb M.R."/>
            <person name="Ledford H."/>
            <person name="Long J.C."/>
            <person name="Minagawa J."/>
            <person name="Page M.D."/>
            <person name="Pan J."/>
            <person name="Pootakham W."/>
            <person name="Roje S."/>
            <person name="Rose A."/>
            <person name="Stahlberg E."/>
            <person name="Terauchi A.M."/>
            <person name="Yang P."/>
            <person name="Ball S."/>
            <person name="Bowler C."/>
            <person name="Dieckmann C.L."/>
            <person name="Gladyshev V.N."/>
            <person name="Green P."/>
            <person name="Jorgensen R."/>
            <person name="Mayfield S."/>
            <person name="Mueller-Roeber B."/>
            <person name="Rajamani S."/>
            <person name="Sayre R.T."/>
            <person name="Brokstein P."/>
            <person name="Dubchak I."/>
            <person name="Goodstein D."/>
            <person name="Hornick L."/>
            <person name="Huang Y.W."/>
            <person name="Jhaveri J."/>
            <person name="Luo Y."/>
            <person name="Martinez D."/>
            <person name="Ngau W.C."/>
            <person name="Otillar B."/>
            <person name="Poliakov A."/>
            <person name="Porter A."/>
            <person name="Szajkowski L."/>
            <person name="Werner G."/>
            <person name="Zhou K."/>
            <person name="Grigoriev I.V."/>
            <person name="Rokhsar D.S."/>
            <person name="Grossman A.R."/>
        </authorList>
    </citation>
    <scope>NUCLEOTIDE SEQUENCE [LARGE SCALE GENOMIC DNA]</scope>
    <source>
        <strain evidence="3">CC-503</strain>
    </source>
</reference>
<dbReference type="Proteomes" id="UP000006906">
    <property type="component" value="Chromosome 8"/>
</dbReference>
<evidence type="ECO:0000313" key="2">
    <source>
        <dbReference type="EMBL" id="PNW79898.1"/>
    </source>
</evidence>
<dbReference type="OrthoDB" id="541247at2759"/>
<name>A0A2K3DH77_CHLRE</name>
<gene>
    <name evidence="2" type="ORF">CHLRE_08g371200v5</name>
</gene>
<dbReference type="Gramene" id="PNW79898">
    <property type="protein sequence ID" value="PNW79898"/>
    <property type="gene ID" value="CHLRE_08g371200v5"/>
</dbReference>
<evidence type="ECO:0000313" key="3">
    <source>
        <dbReference type="Proteomes" id="UP000006906"/>
    </source>
</evidence>
<dbReference type="EMBL" id="CM008969">
    <property type="protein sequence ID" value="PNW79898.1"/>
    <property type="molecule type" value="Genomic_DNA"/>
</dbReference>
<dbReference type="GeneID" id="5726848"/>
<protein>
    <submittedName>
        <fullName evidence="2">Uncharacterized protein</fullName>
    </submittedName>
</protein>
<proteinExistence type="predicted"/>
<dbReference type="KEGG" id="cre:CHLRE_08g371200v5"/>
<dbReference type="PaxDb" id="3055-EDO97612"/>
<evidence type="ECO:0000256" key="1">
    <source>
        <dbReference type="SAM" id="MobiDB-lite"/>
    </source>
</evidence>
<organism evidence="2 3">
    <name type="scientific">Chlamydomonas reinhardtii</name>
    <name type="common">Chlamydomonas smithii</name>
    <dbReference type="NCBI Taxonomy" id="3055"/>
    <lineage>
        <taxon>Eukaryota</taxon>
        <taxon>Viridiplantae</taxon>
        <taxon>Chlorophyta</taxon>
        <taxon>core chlorophytes</taxon>
        <taxon>Chlorophyceae</taxon>
        <taxon>CS clade</taxon>
        <taxon>Chlamydomonadales</taxon>
        <taxon>Chlamydomonadaceae</taxon>
        <taxon>Chlamydomonas</taxon>
    </lineage>
</organism>
<dbReference type="InParanoid" id="A0A2K3DH77"/>
<accession>A0A2K3DH77</accession>
<keyword evidence="3" id="KW-1185">Reference proteome</keyword>
<dbReference type="AlphaFoldDB" id="A0A2K3DH77"/>